<dbReference type="SUPFAM" id="SSF81296">
    <property type="entry name" value="E set domains"/>
    <property type="match status" value="1"/>
</dbReference>
<evidence type="ECO:0000259" key="5">
    <source>
        <dbReference type="Pfam" id="PF04349"/>
    </source>
</evidence>
<dbReference type="GO" id="GO:0030246">
    <property type="term" value="F:carbohydrate binding"/>
    <property type="evidence" value="ECO:0007669"/>
    <property type="project" value="InterPro"/>
</dbReference>
<dbReference type="GO" id="GO:0030288">
    <property type="term" value="C:outer membrane-bounded periplasmic space"/>
    <property type="evidence" value="ECO:0007669"/>
    <property type="project" value="TreeGrafter"/>
</dbReference>
<sequence length="524" mass="57554">MTDGFVGKVRGAGLRRRDFAAALGAGAVAFGLPGPAHAQANTLGELIRTSLGEGQSFSWAALTDLARTISKRPFAAPPTDLPEPFANLNYERYVAIRSLPGGRIWEGENRGFVAEPLPRGFVFTTRVGLFTVEDGQVRRVAFDKSRFDFGELPVKSDTADPGFSGFRLLSTSSETPWEFALVQGATFFRAAGRGQPFGIIARALTLKPGEPKGEEFPAFRAFWLERPAAGTNALVVNGLIDSESVTGAVRMTMRPGDTTLVDVETTLFPRVNLDHVGLGGSGASFLFGPNVRGTMDDIRPGAYEAAGLSILNGQGEWVWRPLNNPDTLQISAFLDDNPRGFGLLQRDRDFAAFQDDVLRYERRPSLWIEPIGEWGPGAVQLIEIPSDSEINKNILAYWRPKAPLPAGQEASFAYRQFWTWTPPARPNLAQVVATRSGRAAARRRRFAVEFQGDGLAEVPPDLKPVLSSQPGAIHNVRVWTYPERKAVRVTFELDFGTDTACEMRLLLQSGTQPVSETWLYRWTP</sequence>
<dbReference type="InterPro" id="IPR006311">
    <property type="entry name" value="TAT_signal"/>
</dbReference>
<dbReference type="EMBL" id="SNZR01000017">
    <property type="protein sequence ID" value="TDR85411.1"/>
    <property type="molecule type" value="Genomic_DNA"/>
</dbReference>
<gene>
    <name evidence="6" type="ORF">EV668_4532</name>
</gene>
<dbReference type="UniPathway" id="UPA00637"/>
<dbReference type="PANTHER" id="PTHR30504:SF2">
    <property type="entry name" value="GLUCANS BIOSYNTHESIS PROTEIN G"/>
    <property type="match status" value="1"/>
</dbReference>
<dbReference type="Gene3D" id="2.70.98.10">
    <property type="match status" value="1"/>
</dbReference>
<comment type="pathway">
    <text evidence="2">Glycan metabolism; osmoregulated periplasmic glucan (OPG) biosynthesis.</text>
</comment>
<evidence type="ECO:0000313" key="7">
    <source>
        <dbReference type="Proteomes" id="UP000295122"/>
    </source>
</evidence>
<dbReference type="InterPro" id="IPR014718">
    <property type="entry name" value="GH-type_carb-bd"/>
</dbReference>
<evidence type="ECO:0000313" key="6">
    <source>
        <dbReference type="EMBL" id="TDR85411.1"/>
    </source>
</evidence>
<dbReference type="SUPFAM" id="SSF74650">
    <property type="entry name" value="Galactose mutarotase-like"/>
    <property type="match status" value="1"/>
</dbReference>
<dbReference type="GO" id="GO:0051274">
    <property type="term" value="P:beta-glucan biosynthetic process"/>
    <property type="evidence" value="ECO:0007669"/>
    <property type="project" value="TreeGrafter"/>
</dbReference>
<comment type="subcellular location">
    <subcellularLocation>
        <location evidence="1">Periplasm</location>
    </subcellularLocation>
</comment>
<accession>A0A4R7BJQ0</accession>
<dbReference type="AlphaFoldDB" id="A0A4R7BJQ0"/>
<dbReference type="GO" id="GO:0003824">
    <property type="term" value="F:catalytic activity"/>
    <property type="evidence" value="ECO:0007669"/>
    <property type="project" value="InterPro"/>
</dbReference>
<protein>
    <submittedName>
        <fullName evidence="6">Glucans biosynthesis protein</fullName>
    </submittedName>
</protein>
<dbReference type="Proteomes" id="UP000295122">
    <property type="component" value="Unassembled WGS sequence"/>
</dbReference>
<evidence type="ECO:0000256" key="1">
    <source>
        <dbReference type="ARBA" id="ARBA00004418"/>
    </source>
</evidence>
<dbReference type="InterPro" id="IPR007444">
    <property type="entry name" value="Glucan_biosyn_MdoG_C"/>
</dbReference>
<evidence type="ECO:0000256" key="3">
    <source>
        <dbReference type="ARBA" id="ARBA00009284"/>
    </source>
</evidence>
<feature type="domain" description="Glucan biosynthesis periplasmic MdoG C-terminal" evidence="5">
    <location>
        <begin position="57"/>
        <end position="522"/>
    </location>
</feature>
<evidence type="ECO:0000256" key="4">
    <source>
        <dbReference type="ARBA" id="ARBA00022764"/>
    </source>
</evidence>
<comment type="caution">
    <text evidence="6">The sequence shown here is derived from an EMBL/GenBank/DDBJ whole genome shotgun (WGS) entry which is preliminary data.</text>
</comment>
<dbReference type="InterPro" id="IPR014438">
    <property type="entry name" value="Glucan_biosyn_MdoG/MdoD"/>
</dbReference>
<keyword evidence="4" id="KW-0574">Periplasm</keyword>
<evidence type="ECO:0000256" key="2">
    <source>
        <dbReference type="ARBA" id="ARBA00005001"/>
    </source>
</evidence>
<dbReference type="InterPro" id="IPR014756">
    <property type="entry name" value="Ig_E-set"/>
</dbReference>
<name>A0A4R7BJQ0_9HYPH</name>
<dbReference type="RefSeq" id="WP_245513369.1">
    <property type="nucleotide sequence ID" value="NZ_SNZR01000017.1"/>
</dbReference>
<proteinExistence type="inferred from homology"/>
<comment type="similarity">
    <text evidence="3">Belongs to the OpgD/OpgG family.</text>
</comment>
<dbReference type="Pfam" id="PF04349">
    <property type="entry name" value="MdoG"/>
    <property type="match status" value="1"/>
</dbReference>
<keyword evidence="7" id="KW-1185">Reference proteome</keyword>
<dbReference type="PANTHER" id="PTHR30504">
    <property type="entry name" value="GLUCANS BIOSYNTHESIS PROTEIN"/>
    <property type="match status" value="1"/>
</dbReference>
<organism evidence="6 7">
    <name type="scientific">Enterovirga rhinocerotis</name>
    <dbReference type="NCBI Taxonomy" id="1339210"/>
    <lineage>
        <taxon>Bacteria</taxon>
        <taxon>Pseudomonadati</taxon>
        <taxon>Pseudomonadota</taxon>
        <taxon>Alphaproteobacteria</taxon>
        <taxon>Hyphomicrobiales</taxon>
        <taxon>Methylobacteriaceae</taxon>
        <taxon>Enterovirga</taxon>
    </lineage>
</organism>
<reference evidence="6 7" key="1">
    <citation type="submission" date="2019-03" db="EMBL/GenBank/DDBJ databases">
        <title>Genomic Encyclopedia of Type Strains, Phase IV (KMG-IV): sequencing the most valuable type-strain genomes for metagenomic binning, comparative biology and taxonomic classification.</title>
        <authorList>
            <person name="Goeker M."/>
        </authorList>
    </citation>
    <scope>NUCLEOTIDE SEQUENCE [LARGE SCALE GENOMIC DNA]</scope>
    <source>
        <strain evidence="6 7">DSM 25903</strain>
    </source>
</reference>
<dbReference type="InterPro" id="IPR011013">
    <property type="entry name" value="Gal_mutarotase_sf_dom"/>
</dbReference>
<dbReference type="PIRSF" id="PIRSF006281">
    <property type="entry name" value="MdoG"/>
    <property type="match status" value="1"/>
</dbReference>
<dbReference type="PROSITE" id="PS51318">
    <property type="entry name" value="TAT"/>
    <property type="match status" value="1"/>
</dbReference>
<dbReference type="Gene3D" id="2.60.40.10">
    <property type="entry name" value="Immunoglobulins"/>
    <property type="match status" value="1"/>
</dbReference>
<dbReference type="InterPro" id="IPR013783">
    <property type="entry name" value="Ig-like_fold"/>
</dbReference>